<dbReference type="PROSITE" id="PS00216">
    <property type="entry name" value="SUGAR_TRANSPORT_1"/>
    <property type="match status" value="1"/>
</dbReference>
<keyword evidence="7 8" id="KW-0472">Membrane</keyword>
<evidence type="ECO:0000313" key="11">
    <source>
        <dbReference type="Proteomes" id="UP000028547"/>
    </source>
</evidence>
<dbReference type="CDD" id="cd17330">
    <property type="entry name" value="MFS_SLC46_TetA_like"/>
    <property type="match status" value="1"/>
</dbReference>
<evidence type="ECO:0000256" key="5">
    <source>
        <dbReference type="ARBA" id="ARBA00022692"/>
    </source>
</evidence>
<feature type="transmembrane region" description="Helical" evidence="8">
    <location>
        <begin position="45"/>
        <end position="65"/>
    </location>
</feature>
<evidence type="ECO:0000259" key="9">
    <source>
        <dbReference type="PROSITE" id="PS50850"/>
    </source>
</evidence>
<evidence type="ECO:0000256" key="2">
    <source>
        <dbReference type="ARBA" id="ARBA00004141"/>
    </source>
</evidence>
<dbReference type="GO" id="GO:0022857">
    <property type="term" value="F:transmembrane transporter activity"/>
    <property type="evidence" value="ECO:0007669"/>
    <property type="project" value="InterPro"/>
</dbReference>
<comment type="function">
    <text evidence="1">Resistance to tetracycline by an active tetracycline efflux. This is an energy-dependent process that decreases the accumulation of the antibiotic in whole cells. This protein functions as a metal-tetracycline/H(+) antiporter.</text>
</comment>
<proteinExistence type="inferred from homology"/>
<dbReference type="InterPro" id="IPR020846">
    <property type="entry name" value="MFS_dom"/>
</dbReference>
<dbReference type="RefSeq" id="WP_043409438.1">
    <property type="nucleotide sequence ID" value="NZ_JPMI01000300.1"/>
</dbReference>
<evidence type="ECO:0000256" key="3">
    <source>
        <dbReference type="ARBA" id="ARBA00007520"/>
    </source>
</evidence>
<sequence length="399" mass="41083">MAPAPWPHRRIEVLVFMTVFLDLVGFGIVIPLLPFYVQSMGGSELTVGVLLGSFSFTQLLATPLLGRFSDRYGRRPIILVSLAANAVAMGLFSLASYHHLLPLLFVSRILAGATSGNISACQAVLADVTPSENRAQAMGRLGAGIGLGLVLGPMIGGQLSQWGAWFPPLAAGALALLGAIGVLLAMPETHPNRATAAKPPSRLSVFHSSPRQRALRIMLLLYFFVFLSMTTLQVAFALLAQERLGWGAKEVGYVFALVGGLGLVIQGGLIGPLSKAVGEVRLLMLGTLVLCAGMLGVSVAAQPLALIASVFLLGTGLGLIQPLLGSLASQAANPSLLGLTLGLAQSSGGLARTLGPVASGALYKSLGASAPFTAGALIALGATLLGALLKREGLGRQRG</sequence>
<comment type="caution">
    <text evidence="10">The sequence shown here is derived from an EMBL/GenBank/DDBJ whole genome shotgun (WGS) entry which is preliminary data.</text>
</comment>
<evidence type="ECO:0000256" key="4">
    <source>
        <dbReference type="ARBA" id="ARBA00022448"/>
    </source>
</evidence>
<feature type="transmembrane region" description="Helical" evidence="8">
    <location>
        <begin position="137"/>
        <end position="156"/>
    </location>
</feature>
<dbReference type="Proteomes" id="UP000028547">
    <property type="component" value="Unassembled WGS sequence"/>
</dbReference>
<dbReference type="SUPFAM" id="SSF103473">
    <property type="entry name" value="MFS general substrate transporter"/>
    <property type="match status" value="1"/>
</dbReference>
<feature type="transmembrane region" description="Helical" evidence="8">
    <location>
        <begin position="103"/>
        <end position="125"/>
    </location>
</feature>
<dbReference type="PRINTS" id="PR01035">
    <property type="entry name" value="TCRTETA"/>
</dbReference>
<dbReference type="InterPro" id="IPR011701">
    <property type="entry name" value="MFS"/>
</dbReference>
<accession>A0A084SIB6</accession>
<comment type="similarity">
    <text evidence="3">Belongs to the major facilitator superfamily. TCR/Tet family.</text>
</comment>
<evidence type="ECO:0000256" key="8">
    <source>
        <dbReference type="SAM" id="Phobius"/>
    </source>
</evidence>
<dbReference type="PANTHER" id="PTHR23504:SF15">
    <property type="entry name" value="MAJOR FACILITATOR SUPERFAMILY (MFS) PROFILE DOMAIN-CONTAINING PROTEIN"/>
    <property type="match status" value="1"/>
</dbReference>
<evidence type="ECO:0000313" key="10">
    <source>
        <dbReference type="EMBL" id="KFA88201.1"/>
    </source>
</evidence>
<name>A0A084SIB6_9BACT</name>
<organism evidence="10 11">
    <name type="scientific">Archangium violaceum Cb vi76</name>
    <dbReference type="NCBI Taxonomy" id="1406225"/>
    <lineage>
        <taxon>Bacteria</taxon>
        <taxon>Pseudomonadati</taxon>
        <taxon>Myxococcota</taxon>
        <taxon>Myxococcia</taxon>
        <taxon>Myxococcales</taxon>
        <taxon>Cystobacterineae</taxon>
        <taxon>Archangiaceae</taxon>
        <taxon>Archangium</taxon>
    </lineage>
</organism>
<evidence type="ECO:0000256" key="6">
    <source>
        <dbReference type="ARBA" id="ARBA00022989"/>
    </source>
</evidence>
<protein>
    <submittedName>
        <fullName evidence="10">Multidrug transporter</fullName>
    </submittedName>
</protein>
<reference evidence="10 11" key="1">
    <citation type="submission" date="2014-07" db="EMBL/GenBank/DDBJ databases">
        <title>Draft Genome Sequence of Gephyronic Acid Producer, Cystobacter violaceus Strain Cb vi76.</title>
        <authorList>
            <person name="Stevens D.C."/>
            <person name="Young J."/>
            <person name="Carmichael R."/>
            <person name="Tan J."/>
            <person name="Taylor R.E."/>
        </authorList>
    </citation>
    <scope>NUCLEOTIDE SEQUENCE [LARGE SCALE GENOMIC DNA]</scope>
    <source>
        <strain evidence="10 11">Cb vi76</strain>
    </source>
</reference>
<feature type="transmembrane region" description="Helical" evidence="8">
    <location>
        <begin position="162"/>
        <end position="185"/>
    </location>
</feature>
<feature type="transmembrane region" description="Helical" evidence="8">
    <location>
        <begin position="77"/>
        <end position="97"/>
    </location>
</feature>
<feature type="transmembrane region" description="Helical" evidence="8">
    <location>
        <begin position="366"/>
        <end position="389"/>
    </location>
</feature>
<feature type="transmembrane region" description="Helical" evidence="8">
    <location>
        <begin position="219"/>
        <end position="239"/>
    </location>
</feature>
<dbReference type="Pfam" id="PF07690">
    <property type="entry name" value="MFS_1"/>
    <property type="match status" value="1"/>
</dbReference>
<dbReference type="Gene3D" id="1.20.1250.20">
    <property type="entry name" value="MFS general substrate transporter like domains"/>
    <property type="match status" value="1"/>
</dbReference>
<dbReference type="PANTHER" id="PTHR23504">
    <property type="entry name" value="MAJOR FACILITATOR SUPERFAMILY DOMAIN-CONTAINING PROTEIN 10"/>
    <property type="match status" value="1"/>
</dbReference>
<dbReference type="AlphaFoldDB" id="A0A084SIB6"/>
<dbReference type="InterPro" id="IPR036259">
    <property type="entry name" value="MFS_trans_sf"/>
</dbReference>
<keyword evidence="4" id="KW-0813">Transport</keyword>
<keyword evidence="6 8" id="KW-1133">Transmembrane helix</keyword>
<dbReference type="EMBL" id="JPMI01000300">
    <property type="protein sequence ID" value="KFA88201.1"/>
    <property type="molecule type" value="Genomic_DNA"/>
</dbReference>
<gene>
    <name evidence="10" type="ORF">Q664_42520</name>
</gene>
<feature type="transmembrane region" description="Helical" evidence="8">
    <location>
        <begin position="336"/>
        <end position="354"/>
    </location>
</feature>
<dbReference type="PROSITE" id="PS50850">
    <property type="entry name" value="MFS"/>
    <property type="match status" value="1"/>
</dbReference>
<comment type="subcellular location">
    <subcellularLocation>
        <location evidence="2">Membrane</location>
        <topology evidence="2">Multi-pass membrane protein</topology>
    </subcellularLocation>
</comment>
<evidence type="ECO:0000256" key="7">
    <source>
        <dbReference type="ARBA" id="ARBA00023136"/>
    </source>
</evidence>
<evidence type="ECO:0000256" key="1">
    <source>
        <dbReference type="ARBA" id="ARBA00003279"/>
    </source>
</evidence>
<feature type="transmembrane region" description="Helical" evidence="8">
    <location>
        <begin position="251"/>
        <end position="270"/>
    </location>
</feature>
<dbReference type="InterPro" id="IPR005829">
    <property type="entry name" value="Sugar_transporter_CS"/>
</dbReference>
<dbReference type="GO" id="GO:0016020">
    <property type="term" value="C:membrane"/>
    <property type="evidence" value="ECO:0007669"/>
    <property type="project" value="UniProtKB-SubCell"/>
</dbReference>
<feature type="transmembrane region" description="Helical" evidence="8">
    <location>
        <begin position="282"/>
        <end position="300"/>
    </location>
</feature>
<dbReference type="InterPro" id="IPR001958">
    <property type="entry name" value="Tet-R_TetA/multi-R_MdtG-like"/>
</dbReference>
<feature type="transmembrane region" description="Helical" evidence="8">
    <location>
        <begin position="12"/>
        <end position="33"/>
    </location>
</feature>
<keyword evidence="5 8" id="KW-0812">Transmembrane</keyword>
<feature type="transmembrane region" description="Helical" evidence="8">
    <location>
        <begin position="306"/>
        <end position="324"/>
    </location>
</feature>
<feature type="domain" description="Major facilitator superfamily (MFS) profile" evidence="9">
    <location>
        <begin position="11"/>
        <end position="394"/>
    </location>
</feature>